<accession>A0A2U3P5J0</accession>
<evidence type="ECO:0008006" key="3">
    <source>
        <dbReference type="Google" id="ProtNLM"/>
    </source>
</evidence>
<evidence type="ECO:0000313" key="2">
    <source>
        <dbReference type="Proteomes" id="UP000240424"/>
    </source>
</evidence>
<protein>
    <recommendedName>
        <fullName evidence="3">RES domain-containing protein</fullName>
    </recommendedName>
</protein>
<reference evidence="1 2" key="1">
    <citation type="submission" date="2017-01" db="EMBL/GenBank/DDBJ databases">
        <authorList>
            <consortium name="Urmite Genomes"/>
        </authorList>
    </citation>
    <scope>NUCLEOTIDE SEQUENCE [LARGE SCALE GENOMIC DNA]</scope>
    <source>
        <strain evidence="1 2">AB215</strain>
    </source>
</reference>
<name>A0A2U3P5J0_9MYCO</name>
<evidence type="ECO:0000313" key="1">
    <source>
        <dbReference type="EMBL" id="SPM39019.1"/>
    </source>
</evidence>
<keyword evidence="2" id="KW-1185">Reference proteome</keyword>
<sequence>MQCSTDVVREVHRIGYAPAPWDWTPWEHAQGGRFHGRWDDPDGNWRALYVGDCALACYLEVLAPFRPDPVLAQQLAEILSDDEDYFPTTNPGELPYVWCEPRLSCSAMLSGYFAVPGHHKTLPTLRKRFLQLAKRHGCKDLDAGAIRHASRCAARGDIGVDLHPPRTGRRISRRSRVPVSPWRSVHTLGALRARSRTPISLADKRSRDP</sequence>
<dbReference type="STRING" id="1841861.GCA_900157365_05404"/>
<proteinExistence type="predicted"/>
<dbReference type="Proteomes" id="UP000240424">
    <property type="component" value="Unassembled WGS sequence"/>
</dbReference>
<organism evidence="1 2">
    <name type="scientific">Mycobacterium numidiamassiliense</name>
    <dbReference type="NCBI Taxonomy" id="1841861"/>
    <lineage>
        <taxon>Bacteria</taxon>
        <taxon>Bacillati</taxon>
        <taxon>Actinomycetota</taxon>
        <taxon>Actinomycetes</taxon>
        <taxon>Mycobacteriales</taxon>
        <taxon>Mycobacteriaceae</taxon>
        <taxon>Mycobacterium</taxon>
    </lineage>
</organism>
<dbReference type="AlphaFoldDB" id="A0A2U3P5J0"/>
<gene>
    <name evidence="1" type="ORF">MNAB215_1201</name>
</gene>
<dbReference type="EMBL" id="FUEZ01000003">
    <property type="protein sequence ID" value="SPM39019.1"/>
    <property type="molecule type" value="Genomic_DNA"/>
</dbReference>